<proteinExistence type="predicted"/>
<comment type="caution">
    <text evidence="9">The sequence shown here is derived from an EMBL/GenBank/DDBJ whole genome shotgun (WGS) entry which is preliminary data.</text>
</comment>
<evidence type="ECO:0000313" key="10">
    <source>
        <dbReference type="Proteomes" id="UP000321058"/>
    </source>
</evidence>
<dbReference type="RefSeq" id="WP_147149000.1">
    <property type="nucleotide sequence ID" value="NZ_BKAJ01000033.1"/>
</dbReference>
<dbReference type="PROSITE" id="PS50011">
    <property type="entry name" value="PROTEIN_KINASE_DOM"/>
    <property type="match status" value="1"/>
</dbReference>
<feature type="binding site" evidence="5">
    <location>
        <position position="62"/>
    </location>
    <ligand>
        <name>ATP</name>
        <dbReference type="ChEBI" id="CHEBI:30616"/>
    </ligand>
</feature>
<dbReference type="Gene3D" id="1.10.510.10">
    <property type="entry name" value="Transferase(Phosphotransferase) domain 1"/>
    <property type="match status" value="1"/>
</dbReference>
<keyword evidence="1" id="KW-0808">Transferase</keyword>
<evidence type="ECO:0000256" key="5">
    <source>
        <dbReference type="PROSITE-ProRule" id="PRU10141"/>
    </source>
</evidence>
<dbReference type="PROSITE" id="PS00108">
    <property type="entry name" value="PROTEIN_KINASE_ST"/>
    <property type="match status" value="1"/>
</dbReference>
<evidence type="ECO:0000313" key="9">
    <source>
        <dbReference type="EMBL" id="GEP54956.1"/>
    </source>
</evidence>
<dbReference type="InterPro" id="IPR036366">
    <property type="entry name" value="PGBDSf"/>
</dbReference>
<gene>
    <name evidence="9" type="ORF">RSO01_21220</name>
</gene>
<keyword evidence="4 5" id="KW-0067">ATP-binding</keyword>
<dbReference type="GO" id="GO:0004674">
    <property type="term" value="F:protein serine/threonine kinase activity"/>
    <property type="evidence" value="ECO:0007669"/>
    <property type="project" value="TreeGrafter"/>
</dbReference>
<evidence type="ECO:0000256" key="2">
    <source>
        <dbReference type="ARBA" id="ARBA00022741"/>
    </source>
</evidence>
<evidence type="ECO:0000256" key="6">
    <source>
        <dbReference type="SAM" id="Coils"/>
    </source>
</evidence>
<dbReference type="Gene3D" id="1.10.101.10">
    <property type="entry name" value="PGBD-like superfamily/PGBD"/>
    <property type="match status" value="1"/>
</dbReference>
<dbReference type="Gene3D" id="3.30.200.20">
    <property type="entry name" value="Phosphorylase Kinase, domain 1"/>
    <property type="match status" value="1"/>
</dbReference>
<protein>
    <recommendedName>
        <fullName evidence="8">Protein kinase domain-containing protein</fullName>
    </recommendedName>
</protein>
<dbReference type="InterPro" id="IPR000719">
    <property type="entry name" value="Prot_kinase_dom"/>
</dbReference>
<evidence type="ECO:0000256" key="7">
    <source>
        <dbReference type="SAM" id="MobiDB-lite"/>
    </source>
</evidence>
<feature type="region of interest" description="Disordered" evidence="7">
    <location>
        <begin position="556"/>
        <end position="580"/>
    </location>
</feature>
<name>A0A512N7J8_9HYPH</name>
<evidence type="ECO:0000256" key="1">
    <source>
        <dbReference type="ARBA" id="ARBA00022679"/>
    </source>
</evidence>
<reference evidence="9 10" key="1">
    <citation type="submission" date="2019-07" db="EMBL/GenBank/DDBJ databases">
        <title>Whole genome shotgun sequence of Reyranella soli NBRC 108950.</title>
        <authorList>
            <person name="Hosoyama A."/>
            <person name="Uohara A."/>
            <person name="Ohji S."/>
            <person name="Ichikawa N."/>
        </authorList>
    </citation>
    <scope>NUCLEOTIDE SEQUENCE [LARGE SCALE GENOMIC DNA]</scope>
    <source>
        <strain evidence="9 10">NBRC 108950</strain>
    </source>
</reference>
<organism evidence="9 10">
    <name type="scientific">Reyranella soli</name>
    <dbReference type="NCBI Taxonomy" id="1230389"/>
    <lineage>
        <taxon>Bacteria</taxon>
        <taxon>Pseudomonadati</taxon>
        <taxon>Pseudomonadota</taxon>
        <taxon>Alphaproteobacteria</taxon>
        <taxon>Hyphomicrobiales</taxon>
        <taxon>Reyranellaceae</taxon>
        <taxon>Reyranella</taxon>
    </lineage>
</organism>
<feature type="coiled-coil region" evidence="6">
    <location>
        <begin position="391"/>
        <end position="467"/>
    </location>
</feature>
<keyword evidence="10" id="KW-1185">Reference proteome</keyword>
<dbReference type="PROSITE" id="PS00107">
    <property type="entry name" value="PROTEIN_KINASE_ATP"/>
    <property type="match status" value="1"/>
</dbReference>
<feature type="domain" description="Protein kinase" evidence="8">
    <location>
        <begin position="33"/>
        <end position="301"/>
    </location>
</feature>
<dbReference type="InterPro" id="IPR002477">
    <property type="entry name" value="Peptidoglycan-bd-like"/>
</dbReference>
<dbReference type="PANTHER" id="PTHR43289">
    <property type="entry name" value="MITOGEN-ACTIVATED PROTEIN KINASE KINASE KINASE 20-RELATED"/>
    <property type="match status" value="1"/>
</dbReference>
<dbReference type="PANTHER" id="PTHR43289:SF34">
    <property type="entry name" value="SERINE_THREONINE-PROTEIN KINASE YBDM-RELATED"/>
    <property type="match status" value="1"/>
</dbReference>
<evidence type="ECO:0000256" key="3">
    <source>
        <dbReference type="ARBA" id="ARBA00022777"/>
    </source>
</evidence>
<dbReference type="AlphaFoldDB" id="A0A512N7J8"/>
<dbReference type="InterPro" id="IPR017441">
    <property type="entry name" value="Protein_kinase_ATP_BS"/>
</dbReference>
<dbReference type="CDD" id="cd14014">
    <property type="entry name" value="STKc_PknB_like"/>
    <property type="match status" value="1"/>
</dbReference>
<dbReference type="SMART" id="SM00220">
    <property type="entry name" value="S_TKc"/>
    <property type="match status" value="1"/>
</dbReference>
<dbReference type="SUPFAM" id="SSF56112">
    <property type="entry name" value="Protein kinase-like (PK-like)"/>
    <property type="match status" value="1"/>
</dbReference>
<dbReference type="InterPro" id="IPR008271">
    <property type="entry name" value="Ser/Thr_kinase_AS"/>
</dbReference>
<dbReference type="GO" id="GO:0005524">
    <property type="term" value="F:ATP binding"/>
    <property type="evidence" value="ECO:0007669"/>
    <property type="project" value="UniProtKB-UniRule"/>
</dbReference>
<dbReference type="SUPFAM" id="SSF47090">
    <property type="entry name" value="PGBD-like"/>
    <property type="match status" value="1"/>
</dbReference>
<keyword evidence="6" id="KW-0175">Coiled coil</keyword>
<dbReference type="Pfam" id="PF01471">
    <property type="entry name" value="PG_binding_1"/>
    <property type="match status" value="1"/>
</dbReference>
<feature type="compositionally biased region" description="Pro residues" evidence="7">
    <location>
        <begin position="373"/>
        <end position="383"/>
    </location>
</feature>
<keyword evidence="2 5" id="KW-0547">Nucleotide-binding</keyword>
<feature type="compositionally biased region" description="Pro residues" evidence="7">
    <location>
        <begin position="561"/>
        <end position="577"/>
    </location>
</feature>
<keyword evidence="3" id="KW-0418">Kinase</keyword>
<dbReference type="OrthoDB" id="9801841at2"/>
<feature type="region of interest" description="Disordered" evidence="7">
    <location>
        <begin position="365"/>
        <end position="384"/>
    </location>
</feature>
<dbReference type="Pfam" id="PF00069">
    <property type="entry name" value="Pkinase"/>
    <property type="match status" value="1"/>
</dbReference>
<sequence>MKIPSGDSDSDSGSLGAQFDHVTLRPGQHVGRYRIVSVLGQGGFGITYRAVDSELSRDVAIKEYLPASLAIRQDGTTVMPRSTGAAEDFAWGRDRFVAEGRTLAALHRTPGIVLVHDFLETNGTAYLVMELVAGRTLQEQVAQHGPLDAAALDGILWRLLDGLAAVHAAGFLHRDIKPANILLDAKGHATLIDFGASRAAVAGRSQRMTAVFTPGYGAVEQFTAATQGPWTDIYGLAATLHFAITGAPPPNAIDRVLDDTLAPLAAGKWPFPPALLSGIDAGLAARADRRPQSIAEWRALLSATAPVRAPVAAAPATVIMPTPSVATPPPAATRKRPVLIAASLVAVIGVAAAGWFVLRSQPPSTPIPSVATAPPPAAVPPPVQDQSQALLDEARRAQQAALDEAARLRSEADARRKADEELAMRRRIEEEIRQKAAAEEAAWRQAAEEAQRKAEAEAAERLKAEEADRSGAEAAEAALRLSTVDRQRIQVALTAMGYPTTRSDGVFGARTREMIAAWQKKTGRAATGHLTADAQAALLRDAGPAVTRWDEEQRALAATPAAPPAATPAARPAPPPAKAAASCDGTFTARWCRGAYQGFPPSCWNSPATIVNGVISGGWTSSGSSQRQTFEGRIDGSGGVQVTYNGIGAQTHVNQPFIALMTGTVSDRVLKVAGRAGSAGRDFTMTIQCP</sequence>
<accession>A0A512N7J8</accession>
<evidence type="ECO:0000259" key="8">
    <source>
        <dbReference type="PROSITE" id="PS50011"/>
    </source>
</evidence>
<evidence type="ECO:0000256" key="4">
    <source>
        <dbReference type="ARBA" id="ARBA00022840"/>
    </source>
</evidence>
<dbReference type="EMBL" id="BKAJ01000033">
    <property type="protein sequence ID" value="GEP54956.1"/>
    <property type="molecule type" value="Genomic_DNA"/>
</dbReference>
<dbReference type="InterPro" id="IPR011009">
    <property type="entry name" value="Kinase-like_dom_sf"/>
</dbReference>
<dbReference type="Proteomes" id="UP000321058">
    <property type="component" value="Unassembled WGS sequence"/>
</dbReference>
<dbReference type="InterPro" id="IPR036365">
    <property type="entry name" value="PGBD-like_sf"/>
</dbReference>